<dbReference type="Pfam" id="PF00188">
    <property type="entry name" value="CAP"/>
    <property type="match status" value="1"/>
</dbReference>
<organism evidence="3 4">
    <name type="scientific">Niallia circulans</name>
    <name type="common">Bacillus circulans</name>
    <dbReference type="NCBI Taxonomy" id="1397"/>
    <lineage>
        <taxon>Bacteria</taxon>
        <taxon>Bacillati</taxon>
        <taxon>Bacillota</taxon>
        <taxon>Bacilli</taxon>
        <taxon>Bacillales</taxon>
        <taxon>Bacillaceae</taxon>
        <taxon>Niallia</taxon>
    </lineage>
</organism>
<keyword evidence="3" id="KW-0378">Hydrolase</keyword>
<dbReference type="Proteomes" id="UP000036045">
    <property type="component" value="Unassembled WGS sequence"/>
</dbReference>
<dbReference type="InterPro" id="IPR029410">
    <property type="entry name" value="CAP_assoc"/>
</dbReference>
<dbReference type="RefSeq" id="WP_047943431.1">
    <property type="nucleotide sequence ID" value="NZ_JARTLH010000008.1"/>
</dbReference>
<gene>
    <name evidence="3" type="ORF">ABW02_16775</name>
</gene>
<dbReference type="Pfam" id="PF14504">
    <property type="entry name" value="CAP_assoc_N"/>
    <property type="match status" value="1"/>
</dbReference>
<dbReference type="OrthoDB" id="9783944at2"/>
<keyword evidence="4" id="KW-1185">Reference proteome</keyword>
<feature type="domain" description="CAP-associated" evidence="2">
    <location>
        <begin position="107"/>
        <end position="242"/>
    </location>
</feature>
<dbReference type="PATRIC" id="fig|1397.4.peg.1556"/>
<keyword evidence="3" id="KW-0645">Protease</keyword>
<dbReference type="InterPro" id="IPR035940">
    <property type="entry name" value="CAP_sf"/>
</dbReference>
<proteinExistence type="predicted"/>
<dbReference type="InterPro" id="IPR014044">
    <property type="entry name" value="CAP_dom"/>
</dbReference>
<evidence type="ECO:0000259" key="1">
    <source>
        <dbReference type="Pfam" id="PF00188"/>
    </source>
</evidence>
<reference evidence="3 4" key="1">
    <citation type="submission" date="2015-05" db="EMBL/GenBank/DDBJ databases">
        <title>Whole genome sequence and identification of bacterial endophytes from Costus igneus.</title>
        <authorList>
            <person name="Lee Y.P."/>
            <person name="Gan H.M."/>
            <person name="Eng W."/>
            <person name="Wheatley M.S."/>
            <person name="Caraballo A."/>
            <person name="Polter S."/>
            <person name="Savka M.A."/>
            <person name="Hudson A.O."/>
        </authorList>
    </citation>
    <scope>NUCLEOTIDE SEQUENCE [LARGE SCALE GENOMIC DNA]</scope>
    <source>
        <strain evidence="3 4">RIT379</strain>
    </source>
</reference>
<dbReference type="AlphaFoldDB" id="A0A0J1IGM7"/>
<evidence type="ECO:0000313" key="3">
    <source>
        <dbReference type="EMBL" id="KLV25091.1"/>
    </source>
</evidence>
<dbReference type="CDD" id="cd05379">
    <property type="entry name" value="CAP_bacterial"/>
    <property type="match status" value="1"/>
</dbReference>
<accession>A0A0J1IGM7</accession>
<name>A0A0J1IGM7_NIACI</name>
<dbReference type="PANTHER" id="PTHR31157:SF1">
    <property type="entry name" value="SCP DOMAIN-CONTAINING PROTEIN"/>
    <property type="match status" value="1"/>
</dbReference>
<evidence type="ECO:0000259" key="2">
    <source>
        <dbReference type="Pfam" id="PF14504"/>
    </source>
</evidence>
<dbReference type="EMBL" id="LDPH01000018">
    <property type="protein sequence ID" value="KLV25091.1"/>
    <property type="molecule type" value="Genomic_DNA"/>
</dbReference>
<dbReference type="SUPFAM" id="SSF55797">
    <property type="entry name" value="PR-1-like"/>
    <property type="match status" value="1"/>
</dbReference>
<dbReference type="GO" id="GO:0006508">
    <property type="term" value="P:proteolysis"/>
    <property type="evidence" value="ECO:0007669"/>
    <property type="project" value="UniProtKB-KW"/>
</dbReference>
<feature type="domain" description="SCP" evidence="1">
    <location>
        <begin position="262"/>
        <end position="374"/>
    </location>
</feature>
<comment type="caution">
    <text evidence="3">The sequence shown here is derived from an EMBL/GenBank/DDBJ whole genome shotgun (WGS) entry which is preliminary data.</text>
</comment>
<dbReference type="PANTHER" id="PTHR31157">
    <property type="entry name" value="SCP DOMAIN-CONTAINING PROTEIN"/>
    <property type="match status" value="1"/>
</dbReference>
<protein>
    <submittedName>
        <fullName evidence="3">Serine protease</fullName>
    </submittedName>
</protein>
<evidence type="ECO:0000313" key="4">
    <source>
        <dbReference type="Proteomes" id="UP000036045"/>
    </source>
</evidence>
<dbReference type="GO" id="GO:0008233">
    <property type="term" value="F:peptidase activity"/>
    <property type="evidence" value="ECO:0007669"/>
    <property type="project" value="UniProtKB-KW"/>
</dbReference>
<sequence>MIRLLKWVITILLIYGAYNFYFKDNGHNAEESKPSSSMENRINQDSITSFFQSFTDEFENIKSFFKNAEDILPDWNIEGNTEDTEEIDKPELVTPQDHPFSIHNISLGDDKKSVEKSLGPPKRETINEYGISWYAYHQNYHNFVMVGYDEHNQVEALYTNQDLIASTNGIKKGTKKEVVLKTLGKPLTEIRKGLVFYKMAEDRDYEVFRLDDSYVTVFFDKHENNSVTALQIVSSSLEENRKDFYVEGNENLKEGFEYQLFDLTNASRVNNHLKPLTWDEAVRDTARKHSLDMAENNYFSHTNLEGESPFDRMLNEGIRYTIAGENLAYGQNSSIFAHEGLMNSMGHRENILQKDFASLGVGVAFNNKSQPYYTENFVTE</sequence>
<dbReference type="Gene3D" id="3.40.33.10">
    <property type="entry name" value="CAP"/>
    <property type="match status" value="1"/>
</dbReference>